<evidence type="ECO:0000313" key="1">
    <source>
        <dbReference type="EMBL" id="KOS17849.1"/>
    </source>
</evidence>
<keyword evidence="2" id="KW-1185">Reference proteome</keyword>
<sequence>MGSLGLDTNFATGDDDDDSSFDMPGLPASLYVLGTVPSIVRCWLTTNFAHGSLLYADICTGSQKSTIEYALVKELDLLDEFQRDVGGTYRARLDVYLAEAVITRHCSRSSTAEGSVPSMTVCFEIIGGEQFKPGTDSRGIQIFIGSDALRAHSADVLFSQNSMVLYSNERDRLRVPFVRPEDENSFRNICANNVTREKPKLNANAAPFILGNPNQGADEKTSGTSTPQILRILIHQDGRLLRASNSSSSSDGDIDGDVDGGRDSATAGFRSCQRATTVVQVIG</sequence>
<accession>A0A0M9VSL7</accession>
<evidence type="ECO:0000313" key="2">
    <source>
        <dbReference type="Proteomes" id="UP000053831"/>
    </source>
</evidence>
<gene>
    <name evidence="1" type="ORF">ESCO_002481</name>
</gene>
<proteinExistence type="predicted"/>
<dbReference type="Proteomes" id="UP000053831">
    <property type="component" value="Unassembled WGS sequence"/>
</dbReference>
<dbReference type="STRING" id="150374.A0A0M9VSL7"/>
<name>A0A0M9VSL7_ESCWE</name>
<organism evidence="1 2">
    <name type="scientific">Escovopsis weberi</name>
    <dbReference type="NCBI Taxonomy" id="150374"/>
    <lineage>
        <taxon>Eukaryota</taxon>
        <taxon>Fungi</taxon>
        <taxon>Dikarya</taxon>
        <taxon>Ascomycota</taxon>
        <taxon>Pezizomycotina</taxon>
        <taxon>Sordariomycetes</taxon>
        <taxon>Hypocreomycetidae</taxon>
        <taxon>Hypocreales</taxon>
        <taxon>Hypocreaceae</taxon>
        <taxon>Escovopsis</taxon>
    </lineage>
</organism>
<dbReference type="AlphaFoldDB" id="A0A0M9VSL7"/>
<reference evidence="1 2" key="1">
    <citation type="submission" date="2015-07" db="EMBL/GenBank/DDBJ databases">
        <title>The genome of the fungus Escovopsis weberi, a specialized disease agent of ant agriculture.</title>
        <authorList>
            <person name="de Man T.J."/>
            <person name="Stajich J.E."/>
            <person name="Kubicek C.P."/>
            <person name="Chenthamara K."/>
            <person name="Atanasova L."/>
            <person name="Druzhinina I.S."/>
            <person name="Birnbaum S."/>
            <person name="Barribeau S.M."/>
            <person name="Teiling C."/>
            <person name="Suen G."/>
            <person name="Currie C."/>
            <person name="Gerardo N.M."/>
        </authorList>
    </citation>
    <scope>NUCLEOTIDE SEQUENCE [LARGE SCALE GENOMIC DNA]</scope>
</reference>
<dbReference type="EMBL" id="LGSR01000022">
    <property type="protein sequence ID" value="KOS17849.1"/>
    <property type="molecule type" value="Genomic_DNA"/>
</dbReference>
<dbReference type="OrthoDB" id="5369841at2759"/>
<comment type="caution">
    <text evidence="1">The sequence shown here is derived from an EMBL/GenBank/DDBJ whole genome shotgun (WGS) entry which is preliminary data.</text>
</comment>
<protein>
    <submittedName>
        <fullName evidence="1">Uncharacterized protein</fullName>
    </submittedName>
</protein>